<name>A0A9Q1FVM6_SYNKA</name>
<dbReference type="AlphaFoldDB" id="A0A9Q1FVM6"/>
<reference evidence="2" key="1">
    <citation type="journal article" date="2023" name="Science">
        <title>Genome structures resolve the early diversification of teleost fishes.</title>
        <authorList>
            <person name="Parey E."/>
            <person name="Louis A."/>
            <person name="Montfort J."/>
            <person name="Bouchez O."/>
            <person name="Roques C."/>
            <person name="Iampietro C."/>
            <person name="Lluch J."/>
            <person name="Castinel A."/>
            <person name="Donnadieu C."/>
            <person name="Desvignes T."/>
            <person name="Floi Bucao C."/>
            <person name="Jouanno E."/>
            <person name="Wen M."/>
            <person name="Mejri S."/>
            <person name="Dirks R."/>
            <person name="Jansen H."/>
            <person name="Henkel C."/>
            <person name="Chen W.J."/>
            <person name="Zahm M."/>
            <person name="Cabau C."/>
            <person name="Klopp C."/>
            <person name="Thompson A.W."/>
            <person name="Robinson-Rechavi M."/>
            <person name="Braasch I."/>
            <person name="Lecointre G."/>
            <person name="Bobe J."/>
            <person name="Postlethwait J.H."/>
            <person name="Berthelot C."/>
            <person name="Roest Crollius H."/>
            <person name="Guiguen Y."/>
        </authorList>
    </citation>
    <scope>NUCLEOTIDE SEQUENCE</scope>
    <source>
        <strain evidence="2">WJC10195</strain>
    </source>
</reference>
<keyword evidence="1" id="KW-0812">Transmembrane</keyword>
<proteinExistence type="predicted"/>
<protein>
    <submittedName>
        <fullName evidence="2">Uncharacterized protein</fullName>
    </submittedName>
</protein>
<evidence type="ECO:0000313" key="3">
    <source>
        <dbReference type="Proteomes" id="UP001152622"/>
    </source>
</evidence>
<accession>A0A9Q1FVM6</accession>
<keyword evidence="1" id="KW-0472">Membrane</keyword>
<evidence type="ECO:0000256" key="1">
    <source>
        <dbReference type="SAM" id="Phobius"/>
    </source>
</evidence>
<keyword evidence="3" id="KW-1185">Reference proteome</keyword>
<evidence type="ECO:0000313" key="2">
    <source>
        <dbReference type="EMBL" id="KAJ8368603.1"/>
    </source>
</evidence>
<comment type="caution">
    <text evidence="2">The sequence shown here is derived from an EMBL/GenBank/DDBJ whole genome shotgun (WGS) entry which is preliminary data.</text>
</comment>
<dbReference type="Proteomes" id="UP001152622">
    <property type="component" value="Chromosome 3"/>
</dbReference>
<sequence length="179" mass="19636">MTYSRTTSIQRDLSECPKAETALSRASSKLSSTSLQSTYFSQLLLRLCGALPAEGKRGQKNQLQEITVLLGHFFLYFLTYHVVHVLFLEASSKQHSLGERHSIKSPNHQQPWSPSCLHTGVNEGVMADHSPSLESSQLHSPDLPLLAPPLPPAMANGEGPQQVTMKLGLPCHVNNWLAA</sequence>
<keyword evidence="1" id="KW-1133">Transmembrane helix</keyword>
<dbReference type="EMBL" id="JAINUF010000003">
    <property type="protein sequence ID" value="KAJ8368603.1"/>
    <property type="molecule type" value="Genomic_DNA"/>
</dbReference>
<gene>
    <name evidence="2" type="ORF">SKAU_G00086310</name>
</gene>
<feature type="transmembrane region" description="Helical" evidence="1">
    <location>
        <begin position="66"/>
        <end position="87"/>
    </location>
</feature>
<organism evidence="2 3">
    <name type="scientific">Synaphobranchus kaupii</name>
    <name type="common">Kaup's arrowtooth eel</name>
    <dbReference type="NCBI Taxonomy" id="118154"/>
    <lineage>
        <taxon>Eukaryota</taxon>
        <taxon>Metazoa</taxon>
        <taxon>Chordata</taxon>
        <taxon>Craniata</taxon>
        <taxon>Vertebrata</taxon>
        <taxon>Euteleostomi</taxon>
        <taxon>Actinopterygii</taxon>
        <taxon>Neopterygii</taxon>
        <taxon>Teleostei</taxon>
        <taxon>Anguilliformes</taxon>
        <taxon>Synaphobranchidae</taxon>
        <taxon>Synaphobranchus</taxon>
    </lineage>
</organism>